<dbReference type="PRINTS" id="PR00114">
    <property type="entry name" value="STPHPHTASE"/>
</dbReference>
<feature type="domain" description="Calcineurin-like phosphoesterase" evidence="9">
    <location>
        <begin position="7"/>
        <end position="147"/>
    </location>
</feature>
<dbReference type="NCBIfam" id="NF001204">
    <property type="entry name" value="PRK00166.1"/>
    <property type="match status" value="1"/>
</dbReference>
<dbReference type="PANTHER" id="PTHR40942">
    <property type="match status" value="1"/>
</dbReference>
<comment type="function">
    <text evidence="1">Hydrolyzes diadenosine 5',5'''-P1,P4-tetraphosphate to yield ADP.</text>
</comment>
<dbReference type="InterPro" id="IPR029052">
    <property type="entry name" value="Metallo-depent_PP-like"/>
</dbReference>
<organism evidence="10 11">
    <name type="scientific">Salinimonas iocasae</name>
    <dbReference type="NCBI Taxonomy" id="2572577"/>
    <lineage>
        <taxon>Bacteria</taxon>
        <taxon>Pseudomonadati</taxon>
        <taxon>Pseudomonadota</taxon>
        <taxon>Gammaproteobacteria</taxon>
        <taxon>Alteromonadales</taxon>
        <taxon>Alteromonadaceae</taxon>
        <taxon>Alteromonas/Salinimonas group</taxon>
        <taxon>Salinimonas</taxon>
    </lineage>
</organism>
<accession>A0A5B7YJ20</accession>
<dbReference type="Proteomes" id="UP000304912">
    <property type="component" value="Chromosome"/>
</dbReference>
<evidence type="ECO:0000256" key="3">
    <source>
        <dbReference type="ARBA" id="ARBA00012506"/>
    </source>
</evidence>
<comment type="similarity">
    <text evidence="2">Belongs to the Ap4A hydrolase family.</text>
</comment>
<evidence type="ECO:0000256" key="2">
    <source>
        <dbReference type="ARBA" id="ARBA00005419"/>
    </source>
</evidence>
<comment type="catalytic activity">
    <reaction evidence="8">
        <text>P(1),P(4)-bis(5'-adenosyl) tetraphosphate + H2O = 2 ADP + 2 H(+)</text>
        <dbReference type="Rhea" id="RHEA:24252"/>
        <dbReference type="ChEBI" id="CHEBI:15377"/>
        <dbReference type="ChEBI" id="CHEBI:15378"/>
        <dbReference type="ChEBI" id="CHEBI:58141"/>
        <dbReference type="ChEBI" id="CHEBI:456216"/>
        <dbReference type="EC" id="3.6.1.41"/>
    </reaction>
</comment>
<dbReference type="AlphaFoldDB" id="A0A5B7YJ20"/>
<dbReference type="NCBIfam" id="TIGR00668">
    <property type="entry name" value="apaH"/>
    <property type="match status" value="1"/>
</dbReference>
<evidence type="ECO:0000256" key="8">
    <source>
        <dbReference type="ARBA" id="ARBA00049417"/>
    </source>
</evidence>
<evidence type="ECO:0000256" key="4">
    <source>
        <dbReference type="ARBA" id="ARBA00022801"/>
    </source>
</evidence>
<evidence type="ECO:0000256" key="7">
    <source>
        <dbReference type="ARBA" id="ARBA00033210"/>
    </source>
</evidence>
<keyword evidence="11" id="KW-1185">Reference proteome</keyword>
<reference evidence="10 11" key="1">
    <citation type="submission" date="2019-04" db="EMBL/GenBank/DDBJ databases">
        <title>Salinimonas iocasae sp. nov., a halophilic bacterium isolated from the outer tube casing of tubeworms in Okinawa Trough.</title>
        <authorList>
            <person name="Zhang H."/>
            <person name="Wang H."/>
            <person name="Li C."/>
        </authorList>
    </citation>
    <scope>NUCLEOTIDE SEQUENCE [LARGE SCALE GENOMIC DNA]</scope>
    <source>
        <strain evidence="10 11">KX18D6</strain>
    </source>
</reference>
<sequence length="272" mass="30553">MASGQTIIVGDIQGCYTGLRKLLDKCQFDPASDRLLAVGDLVARGEDSLATVDYLMSLGNRFDSVLGNHDLHLLSVIEGIRSPNAKDNLQNLLGSERLEDIGRWLRTFGLALKADEHHTLVHAGLFPQWGTDQLLALSDEVSEWLTSDRYPELLHNMYDNDPEQWNEQLSGFARLRFIINACTRMRFVSTDYKLDLKEKGKPGSAPEHLKPWFNLENKALKDKEKVIFGHWAALNGVTDKKQVIGLDTGYVWGNEMTAYCIETGVITHLPAK</sequence>
<dbReference type="PIRSF" id="PIRSF000903">
    <property type="entry name" value="B5n-ttraPtase_sm"/>
    <property type="match status" value="1"/>
</dbReference>
<dbReference type="SUPFAM" id="SSF56300">
    <property type="entry name" value="Metallo-dependent phosphatases"/>
    <property type="match status" value="1"/>
</dbReference>
<dbReference type="OrthoDB" id="9807890at2"/>
<dbReference type="RefSeq" id="WP_139757267.1">
    <property type="nucleotide sequence ID" value="NZ_CP039852.1"/>
</dbReference>
<evidence type="ECO:0000256" key="5">
    <source>
        <dbReference type="ARBA" id="ARBA00031248"/>
    </source>
</evidence>
<dbReference type="GO" id="GO:0008803">
    <property type="term" value="F:bis(5'-nucleosyl)-tetraphosphatase (symmetrical) activity"/>
    <property type="evidence" value="ECO:0007669"/>
    <property type="project" value="UniProtKB-EC"/>
</dbReference>
<dbReference type="EMBL" id="CP039852">
    <property type="protein sequence ID" value="QCZ94529.1"/>
    <property type="molecule type" value="Genomic_DNA"/>
</dbReference>
<dbReference type="EC" id="3.6.1.41" evidence="3"/>
<evidence type="ECO:0000256" key="1">
    <source>
        <dbReference type="ARBA" id="ARBA00003413"/>
    </source>
</evidence>
<dbReference type="InterPro" id="IPR004617">
    <property type="entry name" value="ApaH"/>
</dbReference>
<dbReference type="KEGG" id="salk:FBQ74_14100"/>
<protein>
    <recommendedName>
        <fullName evidence="3">bis(5'-nucleosyl)-tetraphosphatase (symmetrical)</fullName>
        <ecNumber evidence="3">3.6.1.41</ecNumber>
    </recommendedName>
    <alternativeName>
        <fullName evidence="6">Ap4A hydrolase</fullName>
    </alternativeName>
    <alternativeName>
        <fullName evidence="5">Diadenosine 5',5'''-P1,P4-tetraphosphate pyrophosphohydrolase</fullName>
    </alternativeName>
    <alternativeName>
        <fullName evidence="7">Diadenosine tetraphosphatase</fullName>
    </alternativeName>
</protein>
<gene>
    <name evidence="10" type="ORF">FBQ74_14100</name>
</gene>
<evidence type="ECO:0000313" key="10">
    <source>
        <dbReference type="EMBL" id="QCZ94529.1"/>
    </source>
</evidence>
<evidence type="ECO:0000256" key="6">
    <source>
        <dbReference type="ARBA" id="ARBA00032248"/>
    </source>
</evidence>
<evidence type="ECO:0000259" key="9">
    <source>
        <dbReference type="Pfam" id="PF00149"/>
    </source>
</evidence>
<keyword evidence="4 10" id="KW-0378">Hydrolase</keyword>
<proteinExistence type="inferred from homology"/>
<dbReference type="InterPro" id="IPR004843">
    <property type="entry name" value="Calcineurin-like_PHP"/>
</dbReference>
<name>A0A5B7YJ20_9ALTE</name>
<evidence type="ECO:0000313" key="11">
    <source>
        <dbReference type="Proteomes" id="UP000304912"/>
    </source>
</evidence>
<dbReference type="InterPro" id="IPR006186">
    <property type="entry name" value="Ser/Thr-sp_prot-phosphatase"/>
</dbReference>
<dbReference type="Gene3D" id="3.60.21.10">
    <property type="match status" value="1"/>
</dbReference>
<dbReference type="Pfam" id="PF00149">
    <property type="entry name" value="Metallophos"/>
    <property type="match status" value="1"/>
</dbReference>
<dbReference type="PANTHER" id="PTHR40942:SF4">
    <property type="entry name" value="CYTOCHROME C5"/>
    <property type="match status" value="1"/>
</dbReference>